<dbReference type="PANTHER" id="PTHR30221">
    <property type="entry name" value="SMALL-CONDUCTANCE MECHANOSENSITIVE CHANNEL"/>
    <property type="match status" value="1"/>
</dbReference>
<keyword evidence="4 7" id="KW-0812">Transmembrane</keyword>
<dbReference type="InterPro" id="IPR006685">
    <property type="entry name" value="MscS_channel_2nd"/>
</dbReference>
<dbReference type="Pfam" id="PF00924">
    <property type="entry name" value="MS_channel_2nd"/>
    <property type="match status" value="1"/>
</dbReference>
<dbReference type="InterPro" id="IPR023408">
    <property type="entry name" value="MscS_beta-dom_sf"/>
</dbReference>
<dbReference type="Gene3D" id="1.10.287.1260">
    <property type="match status" value="1"/>
</dbReference>
<feature type="transmembrane region" description="Helical" evidence="7">
    <location>
        <begin position="115"/>
        <end position="134"/>
    </location>
</feature>
<evidence type="ECO:0000256" key="7">
    <source>
        <dbReference type="SAM" id="Phobius"/>
    </source>
</evidence>
<dbReference type="Gene3D" id="3.30.70.100">
    <property type="match status" value="1"/>
</dbReference>
<dbReference type="Pfam" id="PF21082">
    <property type="entry name" value="MS_channel_3rd"/>
    <property type="match status" value="1"/>
</dbReference>
<dbReference type="SUPFAM" id="SSF82689">
    <property type="entry name" value="Mechanosensitive channel protein MscS (YggB), C-terminal domain"/>
    <property type="match status" value="1"/>
</dbReference>
<gene>
    <name evidence="10" type="ORF">F130042H8_01360</name>
</gene>
<evidence type="ECO:0000313" key="11">
    <source>
        <dbReference type="Proteomes" id="UP001600894"/>
    </source>
</evidence>
<dbReference type="RefSeq" id="WP_176255746.1">
    <property type="nucleotide sequence ID" value="NZ_BAABXL010000001.1"/>
</dbReference>
<protein>
    <submittedName>
        <fullName evidence="10">Mechanosensitive ion channel</fullName>
    </submittedName>
</protein>
<dbReference type="EMBL" id="BAABXL010000001">
    <property type="protein sequence ID" value="GAA6267076.1"/>
    <property type="molecule type" value="Genomic_DNA"/>
</dbReference>
<feature type="transmembrane region" description="Helical" evidence="7">
    <location>
        <begin position="50"/>
        <end position="71"/>
    </location>
</feature>
<keyword evidence="6 7" id="KW-0472">Membrane</keyword>
<dbReference type="InterPro" id="IPR008910">
    <property type="entry name" value="MSC_TM_helix"/>
</dbReference>
<comment type="caution">
    <text evidence="10">The sequence shown here is derived from an EMBL/GenBank/DDBJ whole genome shotgun (WGS) entry which is preliminary data.</text>
</comment>
<evidence type="ECO:0000256" key="6">
    <source>
        <dbReference type="ARBA" id="ARBA00023136"/>
    </source>
</evidence>
<dbReference type="InterPro" id="IPR045275">
    <property type="entry name" value="MscS_archaea/bacteria_type"/>
</dbReference>
<evidence type="ECO:0000313" key="10">
    <source>
        <dbReference type="EMBL" id="GAA6267076.1"/>
    </source>
</evidence>
<dbReference type="InterPro" id="IPR010920">
    <property type="entry name" value="LSM_dom_sf"/>
</dbReference>
<dbReference type="InterPro" id="IPR011014">
    <property type="entry name" value="MscS_channel_TM-2"/>
</dbReference>
<keyword evidence="5 7" id="KW-1133">Transmembrane helix</keyword>
<evidence type="ECO:0000259" key="9">
    <source>
        <dbReference type="Pfam" id="PF21082"/>
    </source>
</evidence>
<evidence type="ECO:0000256" key="2">
    <source>
        <dbReference type="ARBA" id="ARBA00008017"/>
    </source>
</evidence>
<dbReference type="InterPro" id="IPR011066">
    <property type="entry name" value="MscS_channel_C_sf"/>
</dbReference>
<dbReference type="Pfam" id="PF05552">
    <property type="entry name" value="MS_channel_1st_1"/>
    <property type="match status" value="1"/>
</dbReference>
<comment type="similarity">
    <text evidence="2">Belongs to the MscS (TC 1.A.23) family.</text>
</comment>
<evidence type="ECO:0000256" key="4">
    <source>
        <dbReference type="ARBA" id="ARBA00022692"/>
    </source>
</evidence>
<dbReference type="Gene3D" id="2.30.30.60">
    <property type="match status" value="1"/>
</dbReference>
<feature type="transmembrane region" description="Helical" evidence="7">
    <location>
        <begin position="91"/>
        <end position="109"/>
    </location>
</feature>
<sequence length="307" mass="34375">MIYFSLQTPSIPTLEETQAVVQEVHQDLQQLKPNAILETIRSWTPGLLSFSYRLLYAAIIIIIGNRIAFYLRRFLKRTFDRMGMDLGLSKFLISLANAIAYAIVIFMALEKIGIPSTSIIALLGSATLAIGLSLQESLGNFAGGILILVMRPFGIHDYIVSEGVEGKVLNIGLVYTTLLTVDNRRITIPNGTLSNAVITNVTAQEKRRIDLTIGISYSSDLKKAKAILERIYREDPQILQDEPITVYVDQLADSSVILGSRGWAATEDYWAARWRIIEKTKLEFDDAGIEIPYNQMDVNIFQKTIDK</sequence>
<organism evidence="10 11">
    <name type="scientific">Enterocloster alcoholdehydrogenati</name>
    <dbReference type="NCBI Taxonomy" id="2547410"/>
    <lineage>
        <taxon>Bacteria</taxon>
        <taxon>Bacillati</taxon>
        <taxon>Bacillota</taxon>
        <taxon>Clostridia</taxon>
        <taxon>Lachnospirales</taxon>
        <taxon>Lachnospiraceae</taxon>
        <taxon>Enterocloster</taxon>
    </lineage>
</organism>
<dbReference type="SUPFAM" id="SSF50182">
    <property type="entry name" value="Sm-like ribonucleoproteins"/>
    <property type="match status" value="1"/>
</dbReference>
<proteinExistence type="inferred from homology"/>
<dbReference type="SUPFAM" id="SSF82861">
    <property type="entry name" value="Mechanosensitive channel protein MscS (YggB), transmembrane region"/>
    <property type="match status" value="1"/>
</dbReference>
<comment type="subcellular location">
    <subcellularLocation>
        <location evidence="1">Cell membrane</location>
        <topology evidence="1">Multi-pass membrane protein</topology>
    </subcellularLocation>
</comment>
<evidence type="ECO:0000256" key="5">
    <source>
        <dbReference type="ARBA" id="ARBA00022989"/>
    </source>
</evidence>
<evidence type="ECO:0000256" key="1">
    <source>
        <dbReference type="ARBA" id="ARBA00004651"/>
    </source>
</evidence>
<evidence type="ECO:0000256" key="3">
    <source>
        <dbReference type="ARBA" id="ARBA00022475"/>
    </source>
</evidence>
<keyword evidence="11" id="KW-1185">Reference proteome</keyword>
<reference evidence="10 11" key="1">
    <citation type="submission" date="2024-04" db="EMBL/GenBank/DDBJ databases">
        <title>Defined microbial consortia suppress multidrug-resistant proinflammatory Enterobacteriaceae via ecological control.</title>
        <authorList>
            <person name="Furuichi M."/>
            <person name="Kawaguchi T."/>
            <person name="Pust M."/>
            <person name="Yasuma K."/>
            <person name="Plichta D."/>
            <person name="Hasegawa N."/>
            <person name="Ohya T."/>
            <person name="Bhattarai S."/>
            <person name="Sasajima S."/>
            <person name="Aoto Y."/>
            <person name="Tuganbaev T."/>
            <person name="Yaginuma M."/>
            <person name="Ueda M."/>
            <person name="Okahashi N."/>
            <person name="Amafuji K."/>
            <person name="Kiridooshi Y."/>
            <person name="Sugita K."/>
            <person name="Strazar M."/>
            <person name="Skelly A."/>
            <person name="Suda W."/>
            <person name="Hattori M."/>
            <person name="Nakamoto N."/>
            <person name="Caballero S."/>
            <person name="Norman J."/>
            <person name="Olle B."/>
            <person name="Tanoue T."/>
            <person name="Arita M."/>
            <person name="Bucci V."/>
            <person name="Atarashi K."/>
            <person name="Xavier R."/>
            <person name="Honda K."/>
        </authorList>
    </citation>
    <scope>NUCLEOTIDE SEQUENCE [LARGE SCALE GENOMIC DNA]</scope>
    <source>
        <strain evidence="11">f13</strain>
    </source>
</reference>
<dbReference type="Proteomes" id="UP001600894">
    <property type="component" value="Unassembled WGS sequence"/>
</dbReference>
<keyword evidence="3" id="KW-1003">Cell membrane</keyword>
<dbReference type="InterPro" id="IPR049278">
    <property type="entry name" value="MS_channel_C"/>
</dbReference>
<feature type="domain" description="Mechanosensitive ion channel MscS" evidence="8">
    <location>
        <begin position="137"/>
        <end position="202"/>
    </location>
</feature>
<dbReference type="PANTHER" id="PTHR30221:SF1">
    <property type="entry name" value="SMALL-CONDUCTANCE MECHANOSENSITIVE CHANNEL"/>
    <property type="match status" value="1"/>
</dbReference>
<feature type="domain" description="Mechanosensitive ion channel MscS C-terminal" evidence="9">
    <location>
        <begin position="209"/>
        <end position="291"/>
    </location>
</feature>
<accession>A0ABQ0ASR7</accession>
<name>A0ABQ0ASR7_9FIRM</name>
<evidence type="ECO:0000259" key="8">
    <source>
        <dbReference type="Pfam" id="PF00924"/>
    </source>
</evidence>